<dbReference type="RefSeq" id="WP_212934257.1">
    <property type="nucleotide sequence ID" value="NZ_BORC01000008.1"/>
</dbReference>
<name>A0A919WKN3_9BACI</name>
<proteinExistence type="predicted"/>
<evidence type="ECO:0000313" key="3">
    <source>
        <dbReference type="Proteomes" id="UP000682111"/>
    </source>
</evidence>
<gene>
    <name evidence="2" type="ORF">J27TS8_37380</name>
</gene>
<keyword evidence="3" id="KW-1185">Reference proteome</keyword>
<reference evidence="2" key="1">
    <citation type="submission" date="2021-03" db="EMBL/GenBank/DDBJ databases">
        <title>Antimicrobial resistance genes in bacteria isolated from Japanese honey, and their potential for conferring macrolide and lincosamide resistance in the American foulbrood pathogen Paenibacillus larvae.</title>
        <authorList>
            <person name="Okamoto M."/>
            <person name="Kumagai M."/>
            <person name="Kanamori H."/>
            <person name="Takamatsu D."/>
        </authorList>
    </citation>
    <scope>NUCLEOTIDE SEQUENCE</scope>
    <source>
        <strain evidence="2">J27TS8</strain>
    </source>
</reference>
<protein>
    <submittedName>
        <fullName evidence="2">Uncharacterized protein</fullName>
    </submittedName>
</protein>
<evidence type="ECO:0000313" key="2">
    <source>
        <dbReference type="EMBL" id="GIN63745.1"/>
    </source>
</evidence>
<comment type="caution">
    <text evidence="2">The sequence shown here is derived from an EMBL/GenBank/DDBJ whole genome shotgun (WGS) entry which is preliminary data.</text>
</comment>
<evidence type="ECO:0000256" key="1">
    <source>
        <dbReference type="SAM" id="MobiDB-lite"/>
    </source>
</evidence>
<dbReference type="AlphaFoldDB" id="A0A919WKN3"/>
<accession>A0A919WKN3</accession>
<organism evidence="2 3">
    <name type="scientific">Robertmurraya siralis</name>
    <dbReference type="NCBI Taxonomy" id="77777"/>
    <lineage>
        <taxon>Bacteria</taxon>
        <taxon>Bacillati</taxon>
        <taxon>Bacillota</taxon>
        <taxon>Bacilli</taxon>
        <taxon>Bacillales</taxon>
        <taxon>Bacillaceae</taxon>
        <taxon>Robertmurraya</taxon>
    </lineage>
</organism>
<sequence>MARGKEFKQKRKGHPGKFPEGTLVERKSKDAIGDEELIVVQEAFKNCFEEKEVE</sequence>
<dbReference type="EMBL" id="BORC01000008">
    <property type="protein sequence ID" value="GIN63745.1"/>
    <property type="molecule type" value="Genomic_DNA"/>
</dbReference>
<feature type="region of interest" description="Disordered" evidence="1">
    <location>
        <begin position="1"/>
        <end position="21"/>
    </location>
</feature>
<dbReference type="Proteomes" id="UP000682111">
    <property type="component" value="Unassembled WGS sequence"/>
</dbReference>